<evidence type="ECO:0000256" key="10">
    <source>
        <dbReference type="SAM" id="MobiDB-lite"/>
    </source>
</evidence>
<proteinExistence type="predicted"/>
<dbReference type="InterPro" id="IPR041677">
    <property type="entry name" value="DNA2/NAM7_AAA_11"/>
</dbReference>
<dbReference type="PROSITE" id="PS50103">
    <property type="entry name" value="ZF_C3H1"/>
    <property type="match status" value="1"/>
</dbReference>
<dbReference type="GO" id="GO:0004386">
    <property type="term" value="F:helicase activity"/>
    <property type="evidence" value="ECO:0007669"/>
    <property type="project" value="InterPro"/>
</dbReference>
<keyword evidence="5" id="KW-0067">ATP-binding</keyword>
<evidence type="ECO:0000256" key="7">
    <source>
        <dbReference type="ARBA" id="ARBA00022859"/>
    </source>
</evidence>
<feature type="compositionally biased region" description="Gly residues" evidence="10">
    <location>
        <begin position="1"/>
        <end position="12"/>
    </location>
</feature>
<evidence type="ECO:0000256" key="2">
    <source>
        <dbReference type="ARBA" id="ARBA00022490"/>
    </source>
</evidence>
<dbReference type="SUPFAM" id="SSF52540">
    <property type="entry name" value="P-loop containing nucleoside triphosphate hydrolases"/>
    <property type="match status" value="1"/>
</dbReference>
<dbReference type="InterPro" id="IPR047187">
    <property type="entry name" value="SF1_C_Upf1"/>
</dbReference>
<evidence type="ECO:0000256" key="1">
    <source>
        <dbReference type="ARBA" id="ARBA00004496"/>
    </source>
</evidence>
<gene>
    <name evidence="13" type="ORF">FTJAE_1758</name>
</gene>
<keyword evidence="2" id="KW-0963">Cytoplasm</keyword>
<keyword evidence="3 8" id="KW-0479">Metal-binding</keyword>
<keyword evidence="6 8" id="KW-0862">Zinc</keyword>
<feature type="coiled-coil region" evidence="9">
    <location>
        <begin position="1456"/>
        <end position="1483"/>
    </location>
</feature>
<keyword evidence="5" id="KW-0547">Nucleotide-binding</keyword>
<dbReference type="GO" id="GO:0031380">
    <property type="term" value="C:nuclear RNA-directed RNA polymerase complex"/>
    <property type="evidence" value="ECO:0007669"/>
    <property type="project" value="TreeGrafter"/>
</dbReference>
<evidence type="ECO:0000256" key="6">
    <source>
        <dbReference type="ARBA" id="ARBA00022833"/>
    </source>
</evidence>
<evidence type="ECO:0000256" key="3">
    <source>
        <dbReference type="ARBA" id="ARBA00022723"/>
    </source>
</evidence>
<accession>A0A8H5SB86</accession>
<comment type="subcellular location">
    <subcellularLocation>
        <location evidence="1">Cytoplasm</location>
    </subcellularLocation>
</comment>
<evidence type="ECO:0000256" key="8">
    <source>
        <dbReference type="PROSITE-ProRule" id="PRU00723"/>
    </source>
</evidence>
<dbReference type="CDD" id="cd17936">
    <property type="entry name" value="EEXXEc_NFX1"/>
    <property type="match status" value="1"/>
</dbReference>
<dbReference type="InterPro" id="IPR027417">
    <property type="entry name" value="P-loop_NTPase"/>
</dbReference>
<keyword evidence="14" id="KW-1185">Reference proteome</keyword>
<dbReference type="CDD" id="cd18808">
    <property type="entry name" value="SF1_C_Upf1"/>
    <property type="match status" value="1"/>
</dbReference>
<sequence>MAPRGGRGGGRPPGRQSKANGKKSENQPCFQFQRGRCKYGRDCKFSHDKESTGNERAARPADNHLDAEAREEYYDWKRLLRSSPYDSFGSERTEETIKFWEGALGILDGDSQDQHHVVAKELVQDKFNGPEWIDVTTKMTSFTSASSFKCAENFLRVIAHPALTPLSISAFVGTIYVLFGGTSGQQGIEFLSRMCTSISKTIGGTVGTLDPELHDLVDVILKALHELLVKTSRTRFCDGLPKLIGLLDNILAVVAQHVAGAYRDGLQGRLDIIKRIVDGSTARVVATKPTADGKKRDKNSVASSFPQEVAIPGGRHDNDFAEISDVSILPTQGEITSEHEEYLPSTNFLHPHVLTDPMQRYIDSTFRLVRHDTLGPVNDTLRDIFASDNLMVGRMTDKNSQAQVYTSARFRRVAIHERHGLEAIVSFSTPYFIRKKSSAEQRDWWQRSPRLGEGTLVCFVTSEGEHKRILCFQVTTKSTQWDHRRPDTSKSSLVPHNIDPSITVKLATHQQSDLALLLRLFQDNTTGVLVDFNGVIPDTFMPILKNLQKIKRENHIAFHNWILPTSGENNRMPPPLYARKTGFVFPLSCIAKDKDVKLDLDPSLALKDIDLKKIEDATGLDHGQCLGLVGALTREYALIQGPPGTGKSYLGVQLVRTLLAVKKEAKLGPILIICYTNHALDQFLKHLLDVGIQAIIRIGGRSVTEELDSKNLRVVSKETQKTGVERSILGEAYSLHEASLESAQRSLGPLFQARKGPSWDGLKRYLSRKHPRIYNQFERYDEDGFEVVTKDILKSWLGKRPKQIAVEPSTWRNIIARAETNIGLLSSEEKWFIVEYWLEQQHQAQIARLFESLDDAEEKRKTIQRTHDAVDQRTLARADVIGITTTSLAKQIEMLRSLKIKCVMCEEAGELREADIISALMESVEHFIQIGDHKQLRPQINNFELSLESSSGKFWQLDRSQFERRAVGEPGLSPAPFAQLNVQRRMRPEISQLIRRVYPNLQDHESVFHLDDVVGLRKNLFWLDHNYPEDSGGDGTRVKSHSNIWETNMATALVRHIVRQGVYKPEDVALLTPYTGQLQQLRAALGKDFEICLSDRDMDQLAHEGFEDETGQGSSGTQKMIEKKQLLQTIRLATVDNFQGEEAKVIIVSLVRSNEQRKVGFLRTENRINVLLSRAQHGMYLIGNSETYLNRPMWADVYNQLSQAGSVGKEIELCCPRHKDLQITCAEPEDFAIKSPEGGCTFTCSRRLEPSAVEKRTGLSPITLAPKFAIAPLALVTTDAAKYAMVVVPVVAVLKHVRFGALTPLVPRHVTKHALRVSKNVLGPVHTKRLAPYRVQHHAIDSLATNDECGDKGDARVDLLEFLSYTEVNLDESPIVVLGCGHFFTGETLDGLVGLDEVYTRDKDGNFSGLKDTTGSLSRKVPFCPDCKRPIRQFATKRYNRLINRAVMDEICKRFIISGREALKTLEDQLRSEENNLSESRKAHPTIASWPQQLLTKKRHQRLKRLGDMSKDLVKKMGKEHQPTKILIDRIATARVRATGDPMSLAVQMEAMKLSPPEPDNQIILGAKLLMFKAEEVQFQDSVALLQACRGKVNATVIQGWLKDHPLLDTINFFIACHHLINEAKKANLPRILASATLCYAKVSQLATWCAQTQDGTTAPTPGDESVKKYVDRAKKLLEDALLQCGDLGDSEEYHAVTPEELASIKSAMVSGRGGLATHSGHWYNCVNGHPFAIGECGMPMEVARCPECGAPIGGTGHRPLEGVSRAHNMENRH</sequence>
<feature type="domain" description="C3H1-type" evidence="11">
    <location>
        <begin position="23"/>
        <end position="50"/>
    </location>
</feature>
<dbReference type="PROSITE" id="PS51981">
    <property type="entry name" value="ZF_RZ"/>
    <property type="match status" value="1"/>
</dbReference>
<dbReference type="RefSeq" id="XP_037211124.1">
    <property type="nucleotide sequence ID" value="XM_037347880.1"/>
</dbReference>
<dbReference type="Pfam" id="PF13086">
    <property type="entry name" value="AAA_11"/>
    <property type="match status" value="1"/>
</dbReference>
<feature type="region of interest" description="Disordered" evidence="10">
    <location>
        <begin position="44"/>
        <end position="64"/>
    </location>
</feature>
<dbReference type="PANTHER" id="PTHR10887:SF445">
    <property type="entry name" value="NFX1-TYPE ZINC FINGER-CONTAINING PROTEIN 1"/>
    <property type="match status" value="1"/>
</dbReference>
<dbReference type="InterPro" id="IPR041679">
    <property type="entry name" value="DNA2/NAM7-like_C"/>
</dbReference>
<dbReference type="GO" id="GO:0008270">
    <property type="term" value="F:zinc ion binding"/>
    <property type="evidence" value="ECO:0007669"/>
    <property type="project" value="UniProtKB-KW"/>
</dbReference>
<feature type="zinc finger region" description="C3H1-type" evidence="8">
    <location>
        <begin position="23"/>
        <end position="50"/>
    </location>
</feature>
<feature type="region of interest" description="Disordered" evidence="10">
    <location>
        <begin position="1"/>
        <end position="28"/>
    </location>
</feature>
<dbReference type="SMART" id="SM00356">
    <property type="entry name" value="ZnF_C3H1"/>
    <property type="match status" value="1"/>
</dbReference>
<dbReference type="Gene3D" id="3.40.50.300">
    <property type="entry name" value="P-loop containing nucleotide triphosphate hydrolases"/>
    <property type="match status" value="2"/>
</dbReference>
<dbReference type="Pfam" id="PF20173">
    <property type="entry name" value="ZnF_RZ-type"/>
    <property type="match status" value="1"/>
</dbReference>
<organism evidence="13 14">
    <name type="scientific">Fusarium tjaetaba</name>
    <dbReference type="NCBI Taxonomy" id="1567544"/>
    <lineage>
        <taxon>Eukaryota</taxon>
        <taxon>Fungi</taxon>
        <taxon>Dikarya</taxon>
        <taxon>Ascomycota</taxon>
        <taxon>Pezizomycotina</taxon>
        <taxon>Sordariomycetes</taxon>
        <taxon>Hypocreomycetidae</taxon>
        <taxon>Hypocreales</taxon>
        <taxon>Nectriaceae</taxon>
        <taxon>Fusarium</taxon>
        <taxon>Fusarium fujikuroi species complex</taxon>
    </lineage>
</organism>
<dbReference type="GO" id="GO:0002376">
    <property type="term" value="P:immune system process"/>
    <property type="evidence" value="ECO:0007669"/>
    <property type="project" value="UniProtKB-KW"/>
</dbReference>
<dbReference type="OrthoDB" id="2423195at2759"/>
<dbReference type="Pfam" id="PF13087">
    <property type="entry name" value="AAA_12"/>
    <property type="match status" value="1"/>
</dbReference>
<dbReference type="GeneID" id="59300150"/>
<dbReference type="FunFam" id="3.40.50.300:FF:001660">
    <property type="entry name" value="NF-X1 finger and helicase protein, putative"/>
    <property type="match status" value="1"/>
</dbReference>
<keyword evidence="7" id="KW-0391">Immunity</keyword>
<evidence type="ECO:0000313" key="14">
    <source>
        <dbReference type="Proteomes" id="UP000530670"/>
    </source>
</evidence>
<dbReference type="PANTHER" id="PTHR10887">
    <property type="entry name" value="DNA2/NAM7 HELICASE FAMILY"/>
    <property type="match status" value="1"/>
</dbReference>
<evidence type="ECO:0000256" key="9">
    <source>
        <dbReference type="SAM" id="Coils"/>
    </source>
</evidence>
<evidence type="ECO:0000313" key="13">
    <source>
        <dbReference type="EMBL" id="KAF5647376.1"/>
    </source>
</evidence>
<keyword evidence="9" id="KW-0175">Coiled coil</keyword>
<keyword evidence="5" id="KW-0347">Helicase</keyword>
<name>A0A8H5SB86_9HYPO</name>
<keyword evidence="5" id="KW-0378">Hydrolase</keyword>
<comment type="caution">
    <text evidence="13">The sequence shown here is derived from an EMBL/GenBank/DDBJ whole genome shotgun (WGS) entry which is preliminary data.</text>
</comment>
<dbReference type="GO" id="GO:0031048">
    <property type="term" value="P:regulatory ncRNA-mediated heterochromatin formation"/>
    <property type="evidence" value="ECO:0007669"/>
    <property type="project" value="TreeGrafter"/>
</dbReference>
<dbReference type="GO" id="GO:0005737">
    <property type="term" value="C:cytoplasm"/>
    <property type="evidence" value="ECO:0007669"/>
    <property type="project" value="UniProtKB-SubCell"/>
</dbReference>
<dbReference type="Gene3D" id="4.10.1000.10">
    <property type="entry name" value="Zinc finger, CCCH-type"/>
    <property type="match status" value="1"/>
</dbReference>
<keyword evidence="4 8" id="KW-0863">Zinc-finger</keyword>
<evidence type="ECO:0000256" key="5">
    <source>
        <dbReference type="ARBA" id="ARBA00022806"/>
    </source>
</evidence>
<dbReference type="InterPro" id="IPR046439">
    <property type="entry name" value="ZF_RZ_dom"/>
</dbReference>
<dbReference type="InterPro" id="IPR045055">
    <property type="entry name" value="DNA2/NAM7-like"/>
</dbReference>
<protein>
    <submittedName>
        <fullName evidence="13">NFX1-type zinc finger-containing protein</fullName>
    </submittedName>
</protein>
<evidence type="ECO:0000259" key="12">
    <source>
        <dbReference type="PROSITE" id="PS51981"/>
    </source>
</evidence>
<feature type="domain" description="RZ-type" evidence="12">
    <location>
        <begin position="1697"/>
        <end position="1774"/>
    </location>
</feature>
<dbReference type="InterPro" id="IPR000571">
    <property type="entry name" value="Znf_CCCH"/>
</dbReference>
<feature type="coiled-coil region" evidence="9">
    <location>
        <begin position="839"/>
        <end position="873"/>
    </location>
</feature>
<evidence type="ECO:0000256" key="4">
    <source>
        <dbReference type="ARBA" id="ARBA00022771"/>
    </source>
</evidence>
<dbReference type="EMBL" id="JAAQRI010000031">
    <property type="protein sequence ID" value="KAF5647376.1"/>
    <property type="molecule type" value="Genomic_DNA"/>
</dbReference>
<evidence type="ECO:0000259" key="11">
    <source>
        <dbReference type="PROSITE" id="PS50103"/>
    </source>
</evidence>
<dbReference type="Proteomes" id="UP000530670">
    <property type="component" value="Unassembled WGS sequence"/>
</dbReference>
<reference evidence="13 14" key="1">
    <citation type="submission" date="2020-05" db="EMBL/GenBank/DDBJ databases">
        <title>Identification and distribution of gene clusters putatively required for synthesis of sphingolipid metabolism inhibitors in phylogenetically diverse species of the filamentous fungus Fusarium.</title>
        <authorList>
            <person name="Kim H.-S."/>
            <person name="Busman M."/>
            <person name="Brown D.W."/>
            <person name="Divon H."/>
            <person name="Uhlig S."/>
            <person name="Proctor R.H."/>
        </authorList>
    </citation>
    <scope>NUCLEOTIDE SEQUENCE [LARGE SCALE GENOMIC DNA]</scope>
    <source>
        <strain evidence="13 14">NRRL 66243</strain>
    </source>
</reference>